<proteinExistence type="predicted"/>
<dbReference type="EMBL" id="JACHIU010000001">
    <property type="protein sequence ID" value="MBB6473202.1"/>
    <property type="molecule type" value="Genomic_DNA"/>
</dbReference>
<reference evidence="2 3" key="1">
    <citation type="submission" date="2020-08" db="EMBL/GenBank/DDBJ databases">
        <title>Sequencing the genomes of 1000 actinobacteria strains.</title>
        <authorList>
            <person name="Klenk H.-P."/>
        </authorList>
    </citation>
    <scope>NUCLEOTIDE SEQUENCE [LARGE SCALE GENOMIC DNA]</scope>
    <source>
        <strain evidence="2 3">DSM 44936</strain>
    </source>
</reference>
<dbReference type="RefSeq" id="WP_281390353.1">
    <property type="nucleotide sequence ID" value="NZ_BAAALO010000005.1"/>
</dbReference>
<sequence>MIDDGLDDMVRNPNLDQKVRPPIGATPRHAACPVRRHIRNL</sequence>
<evidence type="ECO:0000256" key="1">
    <source>
        <dbReference type="SAM" id="MobiDB-lite"/>
    </source>
</evidence>
<name>A0A7X0IGE3_9ACTN</name>
<organism evidence="2 3">
    <name type="scientific">Sphaerisporangium rubeum</name>
    <dbReference type="NCBI Taxonomy" id="321317"/>
    <lineage>
        <taxon>Bacteria</taxon>
        <taxon>Bacillati</taxon>
        <taxon>Actinomycetota</taxon>
        <taxon>Actinomycetes</taxon>
        <taxon>Streptosporangiales</taxon>
        <taxon>Streptosporangiaceae</taxon>
        <taxon>Sphaerisporangium</taxon>
    </lineage>
</organism>
<dbReference type="AlphaFoldDB" id="A0A7X0IGE3"/>
<keyword evidence="3" id="KW-1185">Reference proteome</keyword>
<gene>
    <name evidence="2" type="ORF">BJ992_002633</name>
</gene>
<comment type="caution">
    <text evidence="2">The sequence shown here is derived from an EMBL/GenBank/DDBJ whole genome shotgun (WGS) entry which is preliminary data.</text>
</comment>
<feature type="region of interest" description="Disordered" evidence="1">
    <location>
        <begin position="1"/>
        <end position="28"/>
    </location>
</feature>
<evidence type="ECO:0000313" key="3">
    <source>
        <dbReference type="Proteomes" id="UP000555564"/>
    </source>
</evidence>
<protein>
    <submittedName>
        <fullName evidence="2">Uncharacterized protein</fullName>
    </submittedName>
</protein>
<accession>A0A7X0IGE3</accession>
<dbReference type="Proteomes" id="UP000555564">
    <property type="component" value="Unassembled WGS sequence"/>
</dbReference>
<evidence type="ECO:0000313" key="2">
    <source>
        <dbReference type="EMBL" id="MBB6473202.1"/>
    </source>
</evidence>